<organism evidence="8 9">
    <name type="scientific">Desertihabitans brevis</name>
    <dbReference type="NCBI Taxonomy" id="2268447"/>
    <lineage>
        <taxon>Bacteria</taxon>
        <taxon>Bacillati</taxon>
        <taxon>Actinomycetota</taxon>
        <taxon>Actinomycetes</taxon>
        <taxon>Propionibacteriales</taxon>
        <taxon>Propionibacteriaceae</taxon>
        <taxon>Desertihabitans</taxon>
    </lineage>
</organism>
<protein>
    <recommendedName>
        <fullName evidence="1">DNA (cytosine-5-)-methyltransferase</fullName>
        <ecNumber evidence="1">2.1.1.37</ecNumber>
    </recommendedName>
</protein>
<dbReference type="GO" id="GO:0003886">
    <property type="term" value="F:DNA (cytosine-5-)-methyltransferase activity"/>
    <property type="evidence" value="ECO:0007669"/>
    <property type="project" value="UniProtKB-EC"/>
</dbReference>
<evidence type="ECO:0000313" key="9">
    <source>
        <dbReference type="Proteomes" id="UP000252770"/>
    </source>
</evidence>
<comment type="similarity">
    <text evidence="6">Belongs to the class I-like SAM-binding methyltransferase superfamily. C5-methyltransferase family.</text>
</comment>
<dbReference type="Gene3D" id="3.40.50.150">
    <property type="entry name" value="Vaccinia Virus protein VP39"/>
    <property type="match status" value="1"/>
</dbReference>
<dbReference type="EC" id="2.1.1.37" evidence="1"/>
<name>A0A367YQX8_9ACTN</name>
<dbReference type="PANTHER" id="PTHR10629:SF52">
    <property type="entry name" value="DNA (CYTOSINE-5)-METHYLTRANSFERASE 1"/>
    <property type="match status" value="1"/>
</dbReference>
<dbReference type="GO" id="GO:0003677">
    <property type="term" value="F:DNA binding"/>
    <property type="evidence" value="ECO:0007669"/>
    <property type="project" value="TreeGrafter"/>
</dbReference>
<feature type="region of interest" description="Disordered" evidence="7">
    <location>
        <begin position="338"/>
        <end position="357"/>
    </location>
</feature>
<dbReference type="AlphaFoldDB" id="A0A367YQX8"/>
<dbReference type="GO" id="GO:0009307">
    <property type="term" value="P:DNA restriction-modification system"/>
    <property type="evidence" value="ECO:0007669"/>
    <property type="project" value="UniProtKB-KW"/>
</dbReference>
<dbReference type="InterPro" id="IPR001525">
    <property type="entry name" value="C5_MeTfrase"/>
</dbReference>
<evidence type="ECO:0000313" key="8">
    <source>
        <dbReference type="EMBL" id="RCK68293.1"/>
    </source>
</evidence>
<dbReference type="Gene3D" id="3.90.120.10">
    <property type="entry name" value="DNA Methylase, subunit A, domain 2"/>
    <property type="match status" value="1"/>
</dbReference>
<dbReference type="Pfam" id="PF00145">
    <property type="entry name" value="DNA_methylase"/>
    <property type="match status" value="2"/>
</dbReference>
<keyword evidence="9" id="KW-1185">Reference proteome</keyword>
<keyword evidence="4 6" id="KW-0949">S-adenosyl-L-methionine</keyword>
<reference evidence="8 9" key="1">
    <citation type="submission" date="2018-07" db="EMBL/GenBank/DDBJ databases">
        <title>Desertimonas flava gen. nov. sp. nov.</title>
        <authorList>
            <person name="Liu S."/>
        </authorList>
    </citation>
    <scope>NUCLEOTIDE SEQUENCE [LARGE SCALE GENOMIC DNA]</scope>
    <source>
        <strain evidence="8 9">16Sb5-5</strain>
    </source>
</reference>
<gene>
    <name evidence="8" type="ORF">DT076_16735</name>
</gene>
<keyword evidence="5" id="KW-0680">Restriction system</keyword>
<dbReference type="GO" id="GO:0032259">
    <property type="term" value="P:methylation"/>
    <property type="evidence" value="ECO:0007669"/>
    <property type="project" value="UniProtKB-KW"/>
</dbReference>
<evidence type="ECO:0000256" key="5">
    <source>
        <dbReference type="ARBA" id="ARBA00022747"/>
    </source>
</evidence>
<proteinExistence type="inferred from homology"/>
<comment type="caution">
    <text evidence="8">The sequence shown here is derived from an EMBL/GenBank/DDBJ whole genome shotgun (WGS) entry which is preliminary data.</text>
</comment>
<keyword evidence="2 6" id="KW-0489">Methyltransferase</keyword>
<evidence type="ECO:0000256" key="7">
    <source>
        <dbReference type="SAM" id="MobiDB-lite"/>
    </source>
</evidence>
<dbReference type="GO" id="GO:0044027">
    <property type="term" value="P:negative regulation of gene expression via chromosomal CpG island methylation"/>
    <property type="evidence" value="ECO:0007669"/>
    <property type="project" value="TreeGrafter"/>
</dbReference>
<evidence type="ECO:0000256" key="4">
    <source>
        <dbReference type="ARBA" id="ARBA00022691"/>
    </source>
</evidence>
<evidence type="ECO:0000256" key="2">
    <source>
        <dbReference type="ARBA" id="ARBA00022603"/>
    </source>
</evidence>
<dbReference type="RefSeq" id="WP_114127854.1">
    <property type="nucleotide sequence ID" value="NZ_QOUI01000012.1"/>
</dbReference>
<feature type="active site" evidence="6">
    <location>
        <position position="74"/>
    </location>
</feature>
<dbReference type="PANTHER" id="PTHR10629">
    <property type="entry name" value="CYTOSINE-SPECIFIC METHYLTRANSFERASE"/>
    <property type="match status" value="1"/>
</dbReference>
<sequence>MLTLTDIFAGAGGSSSGAAAVPGVQVVIAANHWRLAVDVHNLNHPATVHACVDLHMEDPRNFPRTDLLWASPECTKWSIANSRARQLSVAMGGDPTLFDDVPADLETSDQEEIDRSRLLMFDVLRFIEHHRYRAVVVENVVDIATQPKYASAWAAWRRGLRRLGYAFRVVSLNSMHAQAVGAPAPQSRDRLYVVAWPEREKAPDLDAYQRPKAWCSRCDVVVESRQAWKPGRTVGRYRAQYVYVCTACGQQVEPGWRPAADAIDWTLTGQRIGDRARPLSPKTMARIREGLRRYAHEFVLEAAGNTYDVHDPRHPRYGEPGGYSRAWPVTEPLRTLHTTSSKGLLIPTEGRDGKLAMSAGQPFRTQTTRNELGILTTLRGTNAPKTTRDTLDTVAASGNHHGLLVPSGGTWHTEAHPTGDPMRTVTTSENHGLLVPYYSASETGRPTSQPIGTLTTRDRYALIMRNNTPRGDAGQMTTPVTEPMRTLTAVGAGQSVLEPTTIDPEDCTFRMLEPHEIAAGMSFPLDYQWQGSKRDRVKLAGNAVTPPAARDLIAAVAASLLGEAA</sequence>
<evidence type="ECO:0000256" key="6">
    <source>
        <dbReference type="PROSITE-ProRule" id="PRU01016"/>
    </source>
</evidence>
<evidence type="ECO:0000256" key="1">
    <source>
        <dbReference type="ARBA" id="ARBA00011975"/>
    </source>
</evidence>
<dbReference type="InterPro" id="IPR029063">
    <property type="entry name" value="SAM-dependent_MTases_sf"/>
</dbReference>
<dbReference type="Proteomes" id="UP000252770">
    <property type="component" value="Unassembled WGS sequence"/>
</dbReference>
<keyword evidence="3 6" id="KW-0808">Transferase</keyword>
<evidence type="ECO:0000256" key="3">
    <source>
        <dbReference type="ARBA" id="ARBA00022679"/>
    </source>
</evidence>
<dbReference type="SUPFAM" id="SSF53335">
    <property type="entry name" value="S-adenosyl-L-methionine-dependent methyltransferases"/>
    <property type="match status" value="1"/>
</dbReference>
<dbReference type="PROSITE" id="PS51679">
    <property type="entry name" value="SAM_MT_C5"/>
    <property type="match status" value="1"/>
</dbReference>
<dbReference type="PRINTS" id="PR00105">
    <property type="entry name" value="C5METTRFRASE"/>
</dbReference>
<dbReference type="EMBL" id="QOUI01000012">
    <property type="protein sequence ID" value="RCK68293.1"/>
    <property type="molecule type" value="Genomic_DNA"/>
</dbReference>
<dbReference type="InterPro" id="IPR050390">
    <property type="entry name" value="C5-Methyltransferase"/>
</dbReference>
<accession>A0A367YQX8</accession>